<keyword evidence="1" id="KW-0812">Transmembrane</keyword>
<dbReference type="AlphaFoldDB" id="A0A8S1MJI9"/>
<dbReference type="Proteomes" id="UP000688137">
    <property type="component" value="Unassembled WGS sequence"/>
</dbReference>
<proteinExistence type="predicted"/>
<evidence type="ECO:0000313" key="3">
    <source>
        <dbReference type="Proteomes" id="UP000688137"/>
    </source>
</evidence>
<protein>
    <submittedName>
        <fullName evidence="2">Uncharacterized protein</fullName>
    </submittedName>
</protein>
<feature type="transmembrane region" description="Helical" evidence="1">
    <location>
        <begin position="186"/>
        <end position="206"/>
    </location>
</feature>
<name>A0A8S1MJI9_PARPR</name>
<comment type="caution">
    <text evidence="2">The sequence shown here is derived from an EMBL/GenBank/DDBJ whole genome shotgun (WGS) entry which is preliminary data.</text>
</comment>
<organism evidence="2 3">
    <name type="scientific">Paramecium primaurelia</name>
    <dbReference type="NCBI Taxonomy" id="5886"/>
    <lineage>
        <taxon>Eukaryota</taxon>
        <taxon>Sar</taxon>
        <taxon>Alveolata</taxon>
        <taxon>Ciliophora</taxon>
        <taxon>Intramacronucleata</taxon>
        <taxon>Oligohymenophorea</taxon>
        <taxon>Peniculida</taxon>
        <taxon>Parameciidae</taxon>
        <taxon>Paramecium</taxon>
    </lineage>
</organism>
<keyword evidence="1" id="KW-0472">Membrane</keyword>
<evidence type="ECO:0000313" key="2">
    <source>
        <dbReference type="EMBL" id="CAD8079082.1"/>
    </source>
</evidence>
<reference evidence="2" key="1">
    <citation type="submission" date="2021-01" db="EMBL/GenBank/DDBJ databases">
        <authorList>
            <consortium name="Genoscope - CEA"/>
            <person name="William W."/>
        </authorList>
    </citation>
    <scope>NUCLEOTIDE SEQUENCE</scope>
</reference>
<keyword evidence="3" id="KW-1185">Reference proteome</keyword>
<accession>A0A8S1MJI9</accession>
<feature type="transmembrane region" description="Helical" evidence="1">
    <location>
        <begin position="148"/>
        <end position="165"/>
    </location>
</feature>
<keyword evidence="1" id="KW-1133">Transmembrane helix</keyword>
<sequence>MLYQVIVHRIQINQLLKDNKWLNNQDRELNIEFQALIVYYFFHDNINFYSYRECIRELTLIFQWADWHNGNIGAKYLKIMNVILEYSFCAKEKQFITSFFVIAKALRLNQLVYLYQNVKVQNSKFYLFQLKWKYLLKNLQDKLLFKKYWNIYFNLIINLNYNIVYQIDQSQLKIRIMKNNKEFKDLIIIGLNIPALLIVTSKYFILCEGDEEIIKKKNTIKQVENPNLIMEFSSLKLIFKINISQIEGIYRMEGEQRICILYSVTDQPPPFKDEDAQKLQYYSFLKQFQQ</sequence>
<gene>
    <name evidence="2" type="ORF">PPRIM_AZ9-3.1.T0610113</name>
</gene>
<evidence type="ECO:0000256" key="1">
    <source>
        <dbReference type="SAM" id="Phobius"/>
    </source>
</evidence>
<dbReference type="EMBL" id="CAJJDM010000062">
    <property type="protein sequence ID" value="CAD8079082.1"/>
    <property type="molecule type" value="Genomic_DNA"/>
</dbReference>